<protein>
    <recommendedName>
        <fullName evidence="3 9">Guanylate kinase</fullName>
        <ecNumber evidence="2 9">2.7.4.8</ecNumber>
    </recommendedName>
    <alternativeName>
        <fullName evidence="8 9">GMP kinase</fullName>
    </alternativeName>
</protein>
<dbReference type="HAMAP" id="MF_00328">
    <property type="entry name" value="Guanylate_kinase"/>
    <property type="match status" value="1"/>
</dbReference>
<dbReference type="GO" id="GO:0005829">
    <property type="term" value="C:cytosol"/>
    <property type="evidence" value="ECO:0007669"/>
    <property type="project" value="TreeGrafter"/>
</dbReference>
<dbReference type="InterPro" id="IPR017665">
    <property type="entry name" value="Guanylate_kinase"/>
</dbReference>
<evidence type="ECO:0000256" key="6">
    <source>
        <dbReference type="ARBA" id="ARBA00022777"/>
    </source>
</evidence>
<comment type="function">
    <text evidence="9">Essential for recycling GMP and indirectly, cGMP.</text>
</comment>
<evidence type="ECO:0000256" key="2">
    <source>
        <dbReference type="ARBA" id="ARBA00012961"/>
    </source>
</evidence>
<proteinExistence type="inferred from homology"/>
<evidence type="ECO:0000256" key="7">
    <source>
        <dbReference type="ARBA" id="ARBA00022840"/>
    </source>
</evidence>
<dbReference type="Proteomes" id="UP000253570">
    <property type="component" value="Unassembled WGS sequence"/>
</dbReference>
<dbReference type="SUPFAM" id="SSF52540">
    <property type="entry name" value="P-loop containing nucleoside triphosphate hydrolases"/>
    <property type="match status" value="1"/>
</dbReference>
<evidence type="ECO:0000256" key="8">
    <source>
        <dbReference type="ARBA" id="ARBA00030128"/>
    </source>
</evidence>
<dbReference type="InterPro" id="IPR027417">
    <property type="entry name" value="P-loop_NTPase"/>
</dbReference>
<evidence type="ECO:0000313" key="11">
    <source>
        <dbReference type="EMBL" id="RCL73735.1"/>
    </source>
</evidence>
<dbReference type="Pfam" id="PF00625">
    <property type="entry name" value="Guanylate_kin"/>
    <property type="match status" value="1"/>
</dbReference>
<organism evidence="11 12">
    <name type="scientific">PS1 clade bacterium</name>
    <dbReference type="NCBI Taxonomy" id="2175152"/>
    <lineage>
        <taxon>Bacteria</taxon>
        <taxon>Pseudomonadati</taxon>
        <taxon>Pseudomonadota</taxon>
        <taxon>Alphaproteobacteria</taxon>
        <taxon>PS1 clade</taxon>
    </lineage>
</organism>
<dbReference type="PANTHER" id="PTHR23117">
    <property type="entry name" value="GUANYLATE KINASE-RELATED"/>
    <property type="match status" value="1"/>
</dbReference>
<gene>
    <name evidence="9" type="primary">gmk</name>
    <name evidence="11" type="ORF">DBW71_02865</name>
</gene>
<evidence type="ECO:0000256" key="1">
    <source>
        <dbReference type="ARBA" id="ARBA00005790"/>
    </source>
</evidence>
<comment type="caution">
    <text evidence="11">The sequence shown here is derived from an EMBL/GenBank/DDBJ whole genome shotgun (WGS) entry which is preliminary data.</text>
</comment>
<dbReference type="InterPro" id="IPR008144">
    <property type="entry name" value="Guanylate_kin-like_dom"/>
</dbReference>
<feature type="domain" description="Guanylate kinase-like" evidence="10">
    <location>
        <begin position="10"/>
        <end position="189"/>
    </location>
</feature>
<dbReference type="PROSITE" id="PS00856">
    <property type="entry name" value="GUANYLATE_KINASE_1"/>
    <property type="match status" value="1"/>
</dbReference>
<comment type="similarity">
    <text evidence="1 9">Belongs to the guanylate kinase family.</text>
</comment>
<dbReference type="EMBL" id="QOQD01000005">
    <property type="protein sequence ID" value="RCL73735.1"/>
    <property type="molecule type" value="Genomic_DNA"/>
</dbReference>
<keyword evidence="6 9" id="KW-0418">Kinase</keyword>
<dbReference type="AlphaFoldDB" id="A0A368DR96"/>
<evidence type="ECO:0000256" key="5">
    <source>
        <dbReference type="ARBA" id="ARBA00022741"/>
    </source>
</evidence>
<feature type="binding site" evidence="9">
    <location>
        <begin position="17"/>
        <end position="24"/>
    </location>
    <ligand>
        <name>ATP</name>
        <dbReference type="ChEBI" id="CHEBI:30616"/>
    </ligand>
</feature>
<dbReference type="GO" id="GO:0005524">
    <property type="term" value="F:ATP binding"/>
    <property type="evidence" value="ECO:0007669"/>
    <property type="project" value="UniProtKB-UniRule"/>
</dbReference>
<accession>A0A368DR96</accession>
<dbReference type="InterPro" id="IPR020590">
    <property type="entry name" value="Guanylate_kinase_CS"/>
</dbReference>
<dbReference type="PROSITE" id="PS50052">
    <property type="entry name" value="GUANYLATE_KINASE_2"/>
    <property type="match status" value="1"/>
</dbReference>
<keyword evidence="7 9" id="KW-0067">ATP-binding</keyword>
<keyword evidence="9" id="KW-0963">Cytoplasm</keyword>
<reference evidence="11 12" key="1">
    <citation type="journal article" date="2018" name="Microbiome">
        <title>Fine metagenomic profile of the Mediterranean stratified and mixed water columns revealed by assembly and recruitment.</title>
        <authorList>
            <person name="Haro-Moreno J.M."/>
            <person name="Lopez-Perez M."/>
            <person name="De La Torre J.R."/>
            <person name="Picazo A."/>
            <person name="Camacho A."/>
            <person name="Rodriguez-Valera F."/>
        </authorList>
    </citation>
    <scope>NUCLEOTIDE SEQUENCE [LARGE SCALE GENOMIC DNA]</scope>
    <source>
        <strain evidence="11">MED-G57</strain>
    </source>
</reference>
<dbReference type="FunFam" id="3.30.63.10:FF:000002">
    <property type="entry name" value="Guanylate kinase 1"/>
    <property type="match status" value="1"/>
</dbReference>
<sequence>MNNELIRRKGLLLIISSPSGAGKTTLTRKLISDLSDTVLSVSVTTRQKRSNEEDGLHYYFIDDKSFDKMIKEDNLLEHANVFGYNYGTPKDRVIESIQSGKDVVFDIDWQGASQLRENFKDNIVSIFILPPSATELMSRLIKRDQDSFDTIKNRLNAAYDEIKHWNEYDYVIINDNLKESYEELKAIILSERIKITVSNKSKIETHVNKLLEDLSDRLSSS</sequence>
<evidence type="ECO:0000313" key="12">
    <source>
        <dbReference type="Proteomes" id="UP000253570"/>
    </source>
</evidence>
<evidence type="ECO:0000256" key="4">
    <source>
        <dbReference type="ARBA" id="ARBA00022679"/>
    </source>
</evidence>
<evidence type="ECO:0000259" key="10">
    <source>
        <dbReference type="PROSITE" id="PS50052"/>
    </source>
</evidence>
<name>A0A368DR96_9PROT</name>
<dbReference type="EC" id="2.7.4.8" evidence="2 9"/>
<keyword evidence="4 9" id="KW-0808">Transferase</keyword>
<comment type="subcellular location">
    <subcellularLocation>
        <location evidence="9">Cytoplasm</location>
    </subcellularLocation>
</comment>
<dbReference type="PANTHER" id="PTHR23117:SF13">
    <property type="entry name" value="GUANYLATE KINASE"/>
    <property type="match status" value="1"/>
</dbReference>
<dbReference type="SMART" id="SM00072">
    <property type="entry name" value="GuKc"/>
    <property type="match status" value="1"/>
</dbReference>
<comment type="catalytic activity">
    <reaction evidence="9">
        <text>GMP + ATP = GDP + ADP</text>
        <dbReference type="Rhea" id="RHEA:20780"/>
        <dbReference type="ChEBI" id="CHEBI:30616"/>
        <dbReference type="ChEBI" id="CHEBI:58115"/>
        <dbReference type="ChEBI" id="CHEBI:58189"/>
        <dbReference type="ChEBI" id="CHEBI:456216"/>
        <dbReference type="EC" id="2.7.4.8"/>
    </reaction>
</comment>
<dbReference type="NCBIfam" id="TIGR03263">
    <property type="entry name" value="guanyl_kin"/>
    <property type="match status" value="1"/>
</dbReference>
<dbReference type="InterPro" id="IPR008145">
    <property type="entry name" value="GK/Ca_channel_bsu"/>
</dbReference>
<dbReference type="CDD" id="cd00071">
    <property type="entry name" value="GMPK"/>
    <property type="match status" value="1"/>
</dbReference>
<dbReference type="Gene3D" id="3.30.63.10">
    <property type="entry name" value="Guanylate Kinase phosphate binding domain"/>
    <property type="match status" value="1"/>
</dbReference>
<keyword evidence="5 9" id="KW-0547">Nucleotide-binding</keyword>
<dbReference type="GO" id="GO:0004385">
    <property type="term" value="F:GMP kinase activity"/>
    <property type="evidence" value="ECO:0007669"/>
    <property type="project" value="UniProtKB-UniRule"/>
</dbReference>
<evidence type="ECO:0000256" key="3">
    <source>
        <dbReference type="ARBA" id="ARBA00016296"/>
    </source>
</evidence>
<evidence type="ECO:0000256" key="9">
    <source>
        <dbReference type="HAMAP-Rule" id="MF_00328"/>
    </source>
</evidence>
<dbReference type="Gene3D" id="3.40.50.300">
    <property type="entry name" value="P-loop containing nucleotide triphosphate hydrolases"/>
    <property type="match status" value="1"/>
</dbReference>